<dbReference type="AlphaFoldDB" id="A0ABD2XSC3"/>
<dbReference type="EMBL" id="JBJJXI010000003">
    <property type="protein sequence ID" value="KAL3407584.1"/>
    <property type="molecule type" value="Genomic_DNA"/>
</dbReference>
<keyword evidence="3" id="KW-1185">Reference proteome</keyword>
<feature type="region of interest" description="Disordered" evidence="1">
    <location>
        <begin position="54"/>
        <end position="75"/>
    </location>
</feature>
<accession>A0ABD2XSC3</accession>
<name>A0ABD2XSC3_9HYME</name>
<evidence type="ECO:0000256" key="1">
    <source>
        <dbReference type="SAM" id="MobiDB-lite"/>
    </source>
</evidence>
<gene>
    <name evidence="2" type="ORF">TKK_000263</name>
</gene>
<evidence type="ECO:0000313" key="3">
    <source>
        <dbReference type="Proteomes" id="UP001627154"/>
    </source>
</evidence>
<proteinExistence type="predicted"/>
<organism evidence="2 3">
    <name type="scientific">Trichogramma kaykai</name>
    <dbReference type="NCBI Taxonomy" id="54128"/>
    <lineage>
        <taxon>Eukaryota</taxon>
        <taxon>Metazoa</taxon>
        <taxon>Ecdysozoa</taxon>
        <taxon>Arthropoda</taxon>
        <taxon>Hexapoda</taxon>
        <taxon>Insecta</taxon>
        <taxon>Pterygota</taxon>
        <taxon>Neoptera</taxon>
        <taxon>Endopterygota</taxon>
        <taxon>Hymenoptera</taxon>
        <taxon>Apocrita</taxon>
        <taxon>Proctotrupomorpha</taxon>
        <taxon>Chalcidoidea</taxon>
        <taxon>Trichogrammatidae</taxon>
        <taxon>Trichogramma</taxon>
    </lineage>
</organism>
<evidence type="ECO:0000313" key="2">
    <source>
        <dbReference type="EMBL" id="KAL3407584.1"/>
    </source>
</evidence>
<dbReference type="Proteomes" id="UP001627154">
    <property type="component" value="Unassembled WGS sequence"/>
</dbReference>
<sequence length="75" mass="8243">MQDKLHVLSYVIDKDRLHKSKSKVYVTLVSGDYNSDEDIECLDCVHMVALETSMPDEQDGADSGPEEGAIVSTIA</sequence>
<comment type="caution">
    <text evidence="2">The sequence shown here is derived from an EMBL/GenBank/DDBJ whole genome shotgun (WGS) entry which is preliminary data.</text>
</comment>
<protein>
    <submittedName>
        <fullName evidence="2">Uncharacterized protein</fullName>
    </submittedName>
</protein>
<reference evidence="2 3" key="1">
    <citation type="journal article" date="2024" name="bioRxiv">
        <title>A reference genome for Trichogramma kaykai: A tiny desert-dwelling parasitoid wasp with competing sex-ratio distorters.</title>
        <authorList>
            <person name="Culotta J."/>
            <person name="Lindsey A.R."/>
        </authorList>
    </citation>
    <scope>NUCLEOTIDE SEQUENCE [LARGE SCALE GENOMIC DNA]</scope>
    <source>
        <strain evidence="2 3">KSX58</strain>
    </source>
</reference>